<dbReference type="Proteomes" id="UP000019140">
    <property type="component" value="Unassembled WGS sequence"/>
</dbReference>
<name>W4MDL3_9BACT</name>
<evidence type="ECO:0000256" key="5">
    <source>
        <dbReference type="ARBA" id="ARBA00022833"/>
    </source>
</evidence>
<dbReference type="InterPro" id="IPR051013">
    <property type="entry name" value="MBL_superfamily_lactonases"/>
</dbReference>
<evidence type="ECO:0000256" key="4">
    <source>
        <dbReference type="ARBA" id="ARBA00022801"/>
    </source>
</evidence>
<dbReference type="HOGENOM" id="CLU_030571_3_3_7"/>
<dbReference type="PATRIC" id="fig|1429439.4.peg.929"/>
<keyword evidence="3" id="KW-0479">Metal-binding</keyword>
<dbReference type="GO" id="GO:0016787">
    <property type="term" value="F:hydrolase activity"/>
    <property type="evidence" value="ECO:0007669"/>
    <property type="project" value="UniProtKB-KW"/>
</dbReference>
<comment type="cofactor">
    <cofactor evidence="1">
        <name>Zn(2+)</name>
        <dbReference type="ChEBI" id="CHEBI:29105"/>
    </cofactor>
</comment>
<feature type="domain" description="Metallo-beta-lactamase" evidence="6">
    <location>
        <begin position="37"/>
        <end position="237"/>
    </location>
</feature>
<evidence type="ECO:0000256" key="2">
    <source>
        <dbReference type="ARBA" id="ARBA00007749"/>
    </source>
</evidence>
<evidence type="ECO:0000313" key="7">
    <source>
        <dbReference type="EMBL" id="ETX08429.1"/>
    </source>
</evidence>
<dbReference type="InterPro" id="IPR001279">
    <property type="entry name" value="Metallo-B-lactamas"/>
</dbReference>
<dbReference type="GO" id="GO:0046872">
    <property type="term" value="F:metal ion binding"/>
    <property type="evidence" value="ECO:0007669"/>
    <property type="project" value="UniProtKB-KW"/>
</dbReference>
<dbReference type="Gene3D" id="3.60.15.10">
    <property type="entry name" value="Ribonuclease Z/Hydroxyacylglutathione hydrolase-like"/>
    <property type="match status" value="1"/>
</dbReference>
<organism evidence="7 8">
    <name type="scientific">Candidatus Entotheonella gemina</name>
    <dbReference type="NCBI Taxonomy" id="1429439"/>
    <lineage>
        <taxon>Bacteria</taxon>
        <taxon>Pseudomonadati</taxon>
        <taxon>Nitrospinota/Tectimicrobiota group</taxon>
        <taxon>Candidatus Tectimicrobiota</taxon>
        <taxon>Candidatus Entotheonellia</taxon>
        <taxon>Candidatus Entotheonellales</taxon>
        <taxon>Candidatus Entotheonellaceae</taxon>
        <taxon>Candidatus Entotheonella</taxon>
    </lineage>
</organism>
<keyword evidence="8" id="KW-1185">Reference proteome</keyword>
<evidence type="ECO:0000256" key="3">
    <source>
        <dbReference type="ARBA" id="ARBA00022723"/>
    </source>
</evidence>
<dbReference type="AlphaFoldDB" id="W4MDL3"/>
<dbReference type="InterPro" id="IPR036866">
    <property type="entry name" value="RibonucZ/Hydroxyglut_hydro"/>
</dbReference>
<evidence type="ECO:0000259" key="6">
    <source>
        <dbReference type="SMART" id="SM00849"/>
    </source>
</evidence>
<dbReference type="PANTHER" id="PTHR42978:SF7">
    <property type="entry name" value="METALLO-HYDROLASE RV2300C-RELATED"/>
    <property type="match status" value="1"/>
</dbReference>
<keyword evidence="4" id="KW-0378">Hydrolase</keyword>
<keyword evidence="5" id="KW-0862">Zinc</keyword>
<dbReference type="SMART" id="SM00849">
    <property type="entry name" value="Lactamase_B"/>
    <property type="match status" value="1"/>
</dbReference>
<dbReference type="PANTHER" id="PTHR42978">
    <property type="entry name" value="QUORUM-QUENCHING LACTONASE YTNP-RELATED-RELATED"/>
    <property type="match status" value="1"/>
</dbReference>
<evidence type="ECO:0000256" key="1">
    <source>
        <dbReference type="ARBA" id="ARBA00001947"/>
    </source>
</evidence>
<proteinExistence type="inferred from homology"/>
<sequence length="256" mass="28672">MSTVAPYTIYCVQYAHRKTNSTQLFHHDYHNTPMAMDYFVWALTNGDHTVVVDLGFTEEVGTRRGRTFLRCISKGLAEIGVDCGQVAHVIISHLHYDHVGNYALFPNATFYVQDTEMSFYTGRYAGTPAFRHSVEVDDIVAMVRYNYEGRVCFVDGEQQIVPGVSVHKVGGHTAGMQIVSVATKEGQAVVASDASHYYYNFEKGIPFNTLHDIPNMYEAFKRLYELAGKPELIIPGHDPLVQERLTRVAEGIVSLG</sequence>
<reference evidence="7 8" key="1">
    <citation type="journal article" date="2014" name="Nature">
        <title>An environmental bacterial taxon with a large and distinct metabolic repertoire.</title>
        <authorList>
            <person name="Wilson M.C."/>
            <person name="Mori T."/>
            <person name="Ruckert C."/>
            <person name="Uria A.R."/>
            <person name="Helf M.J."/>
            <person name="Takada K."/>
            <person name="Gernert C."/>
            <person name="Steffens U.A."/>
            <person name="Heycke N."/>
            <person name="Schmitt S."/>
            <person name="Rinke C."/>
            <person name="Helfrich E.J."/>
            <person name="Brachmann A.O."/>
            <person name="Gurgui C."/>
            <person name="Wakimoto T."/>
            <person name="Kracht M."/>
            <person name="Crusemann M."/>
            <person name="Hentschel U."/>
            <person name="Abe I."/>
            <person name="Matsunaga S."/>
            <person name="Kalinowski J."/>
            <person name="Takeyama H."/>
            <person name="Piel J."/>
        </authorList>
    </citation>
    <scope>NUCLEOTIDE SEQUENCE [LARGE SCALE GENOMIC DNA]</scope>
    <source>
        <strain evidence="8">TSY2</strain>
    </source>
</reference>
<comment type="caution">
    <text evidence="7">The sequence shown here is derived from an EMBL/GenBank/DDBJ whole genome shotgun (WGS) entry which is preliminary data.</text>
</comment>
<gene>
    <name evidence="7" type="ORF">ETSY2_05480</name>
</gene>
<comment type="similarity">
    <text evidence="2">Belongs to the metallo-beta-lactamase superfamily.</text>
</comment>
<protein>
    <recommendedName>
        <fullName evidence="6">Metallo-beta-lactamase domain-containing protein</fullName>
    </recommendedName>
</protein>
<accession>W4MDL3</accession>
<dbReference type="SUPFAM" id="SSF56281">
    <property type="entry name" value="Metallo-hydrolase/oxidoreductase"/>
    <property type="match status" value="1"/>
</dbReference>
<evidence type="ECO:0000313" key="8">
    <source>
        <dbReference type="Proteomes" id="UP000019140"/>
    </source>
</evidence>
<dbReference type="EMBL" id="AZHX01000226">
    <property type="protein sequence ID" value="ETX08429.1"/>
    <property type="molecule type" value="Genomic_DNA"/>
</dbReference>
<dbReference type="CDD" id="cd07729">
    <property type="entry name" value="AHL_lactonase_MBL-fold"/>
    <property type="match status" value="1"/>
</dbReference>
<dbReference type="Pfam" id="PF00753">
    <property type="entry name" value="Lactamase_B"/>
    <property type="match status" value="1"/>
</dbReference>